<feature type="transmembrane region" description="Helical" evidence="1">
    <location>
        <begin position="81"/>
        <end position="100"/>
    </location>
</feature>
<sequence>MTSSKNHTISKIAAKAIVRVTVILIALPIILYFTRPEAMASQVSFPNPWSIVAPVLLLMSFLALLIVVLRNKYSKMEYNWLLILSGIFVCLYLFLFYTRVLQILQ</sequence>
<evidence type="ECO:0000313" key="3">
    <source>
        <dbReference type="Proteomes" id="UP001597525"/>
    </source>
</evidence>
<organism evidence="2 3">
    <name type="scientific">Sphingobacterium bambusae</name>
    <dbReference type="NCBI Taxonomy" id="662858"/>
    <lineage>
        <taxon>Bacteria</taxon>
        <taxon>Pseudomonadati</taxon>
        <taxon>Bacteroidota</taxon>
        <taxon>Sphingobacteriia</taxon>
        <taxon>Sphingobacteriales</taxon>
        <taxon>Sphingobacteriaceae</taxon>
        <taxon>Sphingobacterium</taxon>
    </lineage>
</organism>
<comment type="caution">
    <text evidence="2">The sequence shown here is derived from an EMBL/GenBank/DDBJ whole genome shotgun (WGS) entry which is preliminary data.</text>
</comment>
<gene>
    <name evidence="2" type="ORF">ACFS7Y_06950</name>
</gene>
<keyword evidence="1" id="KW-0472">Membrane</keyword>
<evidence type="ECO:0000256" key="1">
    <source>
        <dbReference type="SAM" id="Phobius"/>
    </source>
</evidence>
<keyword evidence="1" id="KW-0812">Transmembrane</keyword>
<dbReference type="EMBL" id="JBHUPB010000004">
    <property type="protein sequence ID" value="MFD2967116.1"/>
    <property type="molecule type" value="Genomic_DNA"/>
</dbReference>
<accession>A0ABW6BCD2</accession>
<feature type="transmembrane region" description="Helical" evidence="1">
    <location>
        <begin position="12"/>
        <end position="31"/>
    </location>
</feature>
<keyword evidence="3" id="KW-1185">Reference proteome</keyword>
<protein>
    <submittedName>
        <fullName evidence="2">Uncharacterized protein</fullName>
    </submittedName>
</protein>
<keyword evidence="1" id="KW-1133">Transmembrane helix</keyword>
<evidence type="ECO:0000313" key="2">
    <source>
        <dbReference type="EMBL" id="MFD2967116.1"/>
    </source>
</evidence>
<proteinExistence type="predicted"/>
<dbReference type="Proteomes" id="UP001597525">
    <property type="component" value="Unassembled WGS sequence"/>
</dbReference>
<dbReference type="RefSeq" id="WP_320182799.1">
    <property type="nucleotide sequence ID" value="NZ_CP138332.1"/>
</dbReference>
<feature type="transmembrane region" description="Helical" evidence="1">
    <location>
        <begin position="51"/>
        <end position="69"/>
    </location>
</feature>
<reference evidence="3" key="1">
    <citation type="journal article" date="2019" name="Int. J. Syst. Evol. Microbiol.">
        <title>The Global Catalogue of Microorganisms (GCM) 10K type strain sequencing project: providing services to taxonomists for standard genome sequencing and annotation.</title>
        <authorList>
            <consortium name="The Broad Institute Genomics Platform"/>
            <consortium name="The Broad Institute Genome Sequencing Center for Infectious Disease"/>
            <person name="Wu L."/>
            <person name="Ma J."/>
        </authorList>
    </citation>
    <scope>NUCLEOTIDE SEQUENCE [LARGE SCALE GENOMIC DNA]</scope>
    <source>
        <strain evidence="3">KCTC 22814</strain>
    </source>
</reference>
<name>A0ABW6BCD2_9SPHI</name>